<keyword evidence="2" id="KW-1185">Reference proteome</keyword>
<evidence type="ECO:0000313" key="2">
    <source>
        <dbReference type="Proteomes" id="UP001168540"/>
    </source>
</evidence>
<protein>
    <submittedName>
        <fullName evidence="1">Uncharacterized protein</fullName>
    </submittedName>
</protein>
<name>A0ABT7XQ63_9NEIS</name>
<sequence>MKFVKPEIVKISAIFPAKGDVARLQQLQDLKAKDRRELNRVWSEVKLK</sequence>
<organism evidence="1 2">
    <name type="scientific">Crenobacter oryzisoli</name>
    <dbReference type="NCBI Taxonomy" id="3056844"/>
    <lineage>
        <taxon>Bacteria</taxon>
        <taxon>Pseudomonadati</taxon>
        <taxon>Pseudomonadota</taxon>
        <taxon>Betaproteobacteria</taxon>
        <taxon>Neisseriales</taxon>
        <taxon>Neisseriaceae</taxon>
        <taxon>Crenobacter</taxon>
    </lineage>
</organism>
<reference evidence="1" key="1">
    <citation type="submission" date="2023-06" db="EMBL/GenBank/DDBJ databases">
        <authorList>
            <person name="Zhang S."/>
        </authorList>
    </citation>
    <scope>NUCLEOTIDE SEQUENCE</scope>
    <source>
        <strain evidence="1">SG2303</strain>
    </source>
</reference>
<evidence type="ECO:0000313" key="1">
    <source>
        <dbReference type="EMBL" id="MDN0075943.1"/>
    </source>
</evidence>
<dbReference type="Proteomes" id="UP001168540">
    <property type="component" value="Unassembled WGS sequence"/>
</dbReference>
<dbReference type="EMBL" id="JAUEDK010000023">
    <property type="protein sequence ID" value="MDN0075943.1"/>
    <property type="molecule type" value="Genomic_DNA"/>
</dbReference>
<gene>
    <name evidence="1" type="ORF">QU481_13710</name>
</gene>
<comment type="caution">
    <text evidence="1">The sequence shown here is derived from an EMBL/GenBank/DDBJ whole genome shotgun (WGS) entry which is preliminary data.</text>
</comment>
<dbReference type="RefSeq" id="WP_289830586.1">
    <property type="nucleotide sequence ID" value="NZ_JAUEDK010000023.1"/>
</dbReference>
<proteinExistence type="predicted"/>
<accession>A0ABT7XQ63</accession>